<feature type="region of interest" description="Disordered" evidence="2">
    <location>
        <begin position="387"/>
        <end position="414"/>
    </location>
</feature>
<feature type="region of interest" description="Disordered" evidence="2">
    <location>
        <begin position="271"/>
        <end position="299"/>
    </location>
</feature>
<dbReference type="Proteomes" id="UP000191522">
    <property type="component" value="Unassembled WGS sequence"/>
</dbReference>
<dbReference type="PANTHER" id="PTHR17178:SF0">
    <property type="entry name" value="SERGLYCIN"/>
    <property type="match status" value="1"/>
</dbReference>
<keyword evidence="1" id="KW-1015">Disulfide bond</keyword>
<feature type="transmembrane region" description="Helical" evidence="3">
    <location>
        <begin position="532"/>
        <end position="557"/>
    </location>
</feature>
<keyword evidence="3" id="KW-0472">Membrane</keyword>
<dbReference type="PROSITE" id="PS50026">
    <property type="entry name" value="EGF_3"/>
    <property type="match status" value="1"/>
</dbReference>
<feature type="compositionally biased region" description="Pro residues" evidence="2">
    <location>
        <begin position="90"/>
        <end position="100"/>
    </location>
</feature>
<dbReference type="PROSITE" id="PS01186">
    <property type="entry name" value="EGF_2"/>
    <property type="match status" value="1"/>
</dbReference>
<comment type="caution">
    <text evidence="5">The sequence shown here is derived from an EMBL/GenBank/DDBJ whole genome shotgun (WGS) entry which is preliminary data.</text>
</comment>
<dbReference type="STRING" id="69771.A0A1V6PJP6"/>
<keyword evidence="6" id="KW-1185">Reference proteome</keyword>
<feature type="compositionally biased region" description="Basic residues" evidence="2">
    <location>
        <begin position="73"/>
        <end position="89"/>
    </location>
</feature>
<dbReference type="Gene3D" id="2.10.25.10">
    <property type="entry name" value="Laminin"/>
    <property type="match status" value="1"/>
</dbReference>
<comment type="caution">
    <text evidence="1">Lacks conserved residue(s) required for the propagation of feature annotation.</text>
</comment>
<keyword evidence="1" id="KW-0245">EGF-like domain</keyword>
<reference evidence="6" key="1">
    <citation type="journal article" date="2017" name="Nat. Microbiol.">
        <title>Global analysis of biosynthetic gene clusters reveals vast potential of secondary metabolite production in Penicillium species.</title>
        <authorList>
            <person name="Nielsen J.C."/>
            <person name="Grijseels S."/>
            <person name="Prigent S."/>
            <person name="Ji B."/>
            <person name="Dainat J."/>
            <person name="Nielsen K.F."/>
            <person name="Frisvad J.C."/>
            <person name="Workman M."/>
            <person name="Nielsen J."/>
        </authorList>
    </citation>
    <scope>NUCLEOTIDE SEQUENCE [LARGE SCALE GENOMIC DNA]</scope>
    <source>
        <strain evidence="6">IBT 11843</strain>
    </source>
</reference>
<evidence type="ECO:0000313" key="5">
    <source>
        <dbReference type="EMBL" id="OQD77270.1"/>
    </source>
</evidence>
<feature type="disulfide bond" evidence="1">
    <location>
        <begin position="591"/>
        <end position="600"/>
    </location>
</feature>
<evidence type="ECO:0000259" key="4">
    <source>
        <dbReference type="PROSITE" id="PS50026"/>
    </source>
</evidence>
<feature type="domain" description="EGF-like" evidence="4">
    <location>
        <begin position="564"/>
        <end position="601"/>
    </location>
</feature>
<feature type="compositionally biased region" description="Polar residues" evidence="2">
    <location>
        <begin position="158"/>
        <end position="167"/>
    </location>
</feature>
<feature type="region of interest" description="Disordered" evidence="2">
    <location>
        <begin position="1"/>
        <end position="233"/>
    </location>
</feature>
<feature type="compositionally biased region" description="Polar residues" evidence="2">
    <location>
        <begin position="107"/>
        <end position="126"/>
    </location>
</feature>
<feature type="compositionally biased region" description="Polar residues" evidence="2">
    <location>
        <begin position="727"/>
        <end position="754"/>
    </location>
</feature>
<proteinExistence type="predicted"/>
<dbReference type="CDD" id="cd00054">
    <property type="entry name" value="EGF_CA"/>
    <property type="match status" value="1"/>
</dbReference>
<feature type="region of interest" description="Disordered" evidence="2">
    <location>
        <begin position="720"/>
        <end position="759"/>
    </location>
</feature>
<dbReference type="AlphaFoldDB" id="A0A1V6PJP6"/>
<dbReference type="EMBL" id="MDYL01000003">
    <property type="protein sequence ID" value="OQD77270.1"/>
    <property type="molecule type" value="Genomic_DNA"/>
</dbReference>
<dbReference type="InterPro" id="IPR000742">
    <property type="entry name" value="EGF"/>
</dbReference>
<evidence type="ECO:0000256" key="3">
    <source>
        <dbReference type="SAM" id="Phobius"/>
    </source>
</evidence>
<keyword evidence="3" id="KW-1133">Transmembrane helix</keyword>
<dbReference type="PROSITE" id="PS00022">
    <property type="entry name" value="EGF_1"/>
    <property type="match status" value="1"/>
</dbReference>
<keyword evidence="3" id="KW-0812">Transmembrane</keyword>
<evidence type="ECO:0000313" key="6">
    <source>
        <dbReference type="Proteomes" id="UP000191522"/>
    </source>
</evidence>
<sequence>MSSKQTVIPGFGPSPSGPETNRKGSVKRARELLESGVGSTRATSPVPRPPALKIAAHQTQWPLPASGLQPRHLNPHPHPQQHPKFRHPRGPPPPRPPRPSEVPAQLPSPSIYSTRSGQSSEASSNCLPRPARSFSHPKQPQSLPPPRPRPEAKDDSYVSPTGTNDMTPRTLIATDDLFRQPSASSTVSVQMPMPEAPVPSVNPRVRTAGLTTPNARSSQARRSSVSPIPVSEGFVNPRQTLESLASSRAIPSSWGSGPAESEILGTCLDNESDEDEHTVETGQNQAETPVRTASWGKKQKPTMRTIMKLNLNSKVSIPDVPSSNPRDEWNKNAAAESHNVGAAVSQALHVPSVLRRGSTSTTESSVDPEKPRFADIVHNSAAAKGLVEPLPNFPQNAPTMSAKRRGARKPPHLDMAAVRDAETRGSLSSLSDLIRRATKLASNLDRGRTASRADLAADPEHKVIMGRSTGSLSDILASFPSPGLATPDNRSSWPVFFGRSNLHNVEPLGSNDEVLSEKRPSQRRCCGMPRKWFIILCIIIFIIVVLAILLPVFLIAVPAQKVSSTELCAKTNPCQNGGLTVSSGSECSCVCSNGYTGSQCIVRGDSSCVTSEVENGTLRKNATMGSSFPSLFDNAQSKFGIELDSITIMALFSLSNVSCKTENSLVSFSDVERSSKTRRSIVSLDQPLADGENILSPSIVPTVTVPGIAARAMATSNGILYDDPSSKGPNTQEMASPKDSSTATATQISPSATMTVAAKSPTDAPDNVIEFSQVAVLYILQKTGSLNSALFSESMISSYLTDSYSNATHPQMQLLGAFKLDFERMRISVENGTQS</sequence>
<evidence type="ECO:0000256" key="2">
    <source>
        <dbReference type="SAM" id="MobiDB-lite"/>
    </source>
</evidence>
<name>A0A1V6PJP6_PENDC</name>
<gene>
    <name evidence="5" type="ORF">PENDEC_c003G05162</name>
</gene>
<protein>
    <recommendedName>
        <fullName evidence="4">EGF-like domain-containing protein</fullName>
    </recommendedName>
</protein>
<dbReference type="OMA" id="TCSCICT"/>
<dbReference type="OrthoDB" id="283575at2759"/>
<feature type="compositionally biased region" description="Low complexity" evidence="2">
    <location>
        <begin position="215"/>
        <end position="226"/>
    </location>
</feature>
<evidence type="ECO:0000256" key="1">
    <source>
        <dbReference type="PROSITE-ProRule" id="PRU00076"/>
    </source>
</evidence>
<dbReference type="PANTHER" id="PTHR17178">
    <property type="entry name" value="SECRETORY GRANULE PROTEOGLYCAN CORE PROTEIN"/>
    <property type="match status" value="1"/>
</dbReference>
<organism evidence="5 6">
    <name type="scientific">Penicillium decumbens</name>
    <dbReference type="NCBI Taxonomy" id="69771"/>
    <lineage>
        <taxon>Eukaryota</taxon>
        <taxon>Fungi</taxon>
        <taxon>Dikarya</taxon>
        <taxon>Ascomycota</taxon>
        <taxon>Pezizomycotina</taxon>
        <taxon>Eurotiomycetes</taxon>
        <taxon>Eurotiomycetidae</taxon>
        <taxon>Eurotiales</taxon>
        <taxon>Aspergillaceae</taxon>
        <taxon>Penicillium</taxon>
    </lineage>
</organism>
<accession>A0A1V6PJP6</accession>